<comment type="similarity">
    <text evidence="4">Belongs to the dihydroorotate dehydrogenase family. Type 2 subfamily.</text>
</comment>
<dbReference type="Pfam" id="PF01180">
    <property type="entry name" value="DHO_dh"/>
    <property type="match status" value="2"/>
</dbReference>
<keyword evidence="9" id="KW-0560">Oxidoreductase</keyword>
<evidence type="ECO:0000256" key="8">
    <source>
        <dbReference type="ARBA" id="ARBA00022643"/>
    </source>
</evidence>
<evidence type="ECO:0000256" key="12">
    <source>
        <dbReference type="ARBA" id="ARBA00048639"/>
    </source>
</evidence>
<dbReference type="PANTHER" id="PTHR48109">
    <property type="entry name" value="DIHYDROOROTATE DEHYDROGENASE (QUINONE), MITOCHONDRIAL-RELATED"/>
    <property type="match status" value="1"/>
</dbReference>
<protein>
    <recommendedName>
        <fullName evidence="6">Dihydroorotate dehydrogenase (quinone), mitochondrial</fullName>
        <ecNumber evidence="5">1.3.5.2</ecNumber>
    </recommendedName>
    <alternativeName>
        <fullName evidence="11">Dihydroorotate oxidase</fullName>
    </alternativeName>
</protein>
<dbReference type="InterPro" id="IPR013785">
    <property type="entry name" value="Aldolase_TIM"/>
</dbReference>
<dbReference type="PANTHER" id="PTHR48109:SF4">
    <property type="entry name" value="DIHYDROOROTATE DEHYDROGENASE (QUINONE), MITOCHONDRIAL"/>
    <property type="match status" value="1"/>
</dbReference>
<comment type="catalytic activity">
    <reaction evidence="12">
        <text>(S)-dihydroorotate + a quinone = orotate + a quinol</text>
        <dbReference type="Rhea" id="RHEA:30187"/>
        <dbReference type="ChEBI" id="CHEBI:24646"/>
        <dbReference type="ChEBI" id="CHEBI:30839"/>
        <dbReference type="ChEBI" id="CHEBI:30864"/>
        <dbReference type="ChEBI" id="CHEBI:132124"/>
        <dbReference type="EC" id="1.3.5.2"/>
    </reaction>
</comment>
<comment type="cofactor">
    <cofactor evidence="1">
        <name>FMN</name>
        <dbReference type="ChEBI" id="CHEBI:58210"/>
    </cofactor>
</comment>
<feature type="region of interest" description="Disordered" evidence="13">
    <location>
        <begin position="413"/>
        <end position="444"/>
    </location>
</feature>
<comment type="pathway">
    <text evidence="3">Pyrimidine metabolism; UMP biosynthesis via de novo pathway; orotate from (S)-dihydroorotate (quinone route): step 1/1.</text>
</comment>
<gene>
    <name evidence="15" type="ORF">GOMPHAMPRED_005279</name>
</gene>
<evidence type="ECO:0000256" key="13">
    <source>
        <dbReference type="SAM" id="MobiDB-lite"/>
    </source>
</evidence>
<dbReference type="CDD" id="cd04738">
    <property type="entry name" value="DHOD_2_like"/>
    <property type="match status" value="1"/>
</dbReference>
<dbReference type="GO" id="GO:0005743">
    <property type="term" value="C:mitochondrial inner membrane"/>
    <property type="evidence" value="ECO:0007669"/>
    <property type="project" value="TreeGrafter"/>
</dbReference>
<accession>A0A8H3FS56</accession>
<evidence type="ECO:0000313" key="15">
    <source>
        <dbReference type="EMBL" id="CAF9928995.1"/>
    </source>
</evidence>
<reference evidence="15" key="1">
    <citation type="submission" date="2021-03" db="EMBL/GenBank/DDBJ databases">
        <authorList>
            <person name="Tagirdzhanova G."/>
        </authorList>
    </citation>
    <scope>NUCLEOTIDE SEQUENCE</scope>
</reference>
<keyword evidence="7" id="KW-0285">Flavoprotein</keyword>
<evidence type="ECO:0000313" key="16">
    <source>
        <dbReference type="Proteomes" id="UP000664169"/>
    </source>
</evidence>
<dbReference type="NCBIfam" id="TIGR01036">
    <property type="entry name" value="pyrD_sub2"/>
    <property type="match status" value="1"/>
</dbReference>
<dbReference type="EC" id="1.3.5.2" evidence="5"/>
<dbReference type="Proteomes" id="UP000664169">
    <property type="component" value="Unassembled WGS sequence"/>
</dbReference>
<keyword evidence="10" id="KW-0472">Membrane</keyword>
<dbReference type="UniPathway" id="UPA00070">
    <property type="reaction ID" value="UER00946"/>
</dbReference>
<dbReference type="GO" id="GO:0106430">
    <property type="term" value="F:dihydroorotate dehydrogenase (quinone) activity"/>
    <property type="evidence" value="ECO:0007669"/>
    <property type="project" value="UniProtKB-EC"/>
</dbReference>
<dbReference type="SUPFAM" id="SSF51395">
    <property type="entry name" value="FMN-linked oxidoreductases"/>
    <property type="match status" value="1"/>
</dbReference>
<organism evidence="15 16">
    <name type="scientific">Gomphillus americanus</name>
    <dbReference type="NCBI Taxonomy" id="1940652"/>
    <lineage>
        <taxon>Eukaryota</taxon>
        <taxon>Fungi</taxon>
        <taxon>Dikarya</taxon>
        <taxon>Ascomycota</taxon>
        <taxon>Pezizomycotina</taxon>
        <taxon>Lecanoromycetes</taxon>
        <taxon>OSLEUM clade</taxon>
        <taxon>Ostropomycetidae</taxon>
        <taxon>Ostropales</taxon>
        <taxon>Graphidaceae</taxon>
        <taxon>Gomphilloideae</taxon>
        <taxon>Gomphillus</taxon>
    </lineage>
</organism>
<evidence type="ECO:0000256" key="7">
    <source>
        <dbReference type="ARBA" id="ARBA00022630"/>
    </source>
</evidence>
<keyword evidence="16" id="KW-1185">Reference proteome</keyword>
<dbReference type="FunFam" id="3.20.20.70:FF:000242">
    <property type="entry name" value="Dihydroorotate reductase PyrE"/>
    <property type="match status" value="1"/>
</dbReference>
<dbReference type="InterPro" id="IPR005720">
    <property type="entry name" value="Dihydroorotate_DH_cat"/>
</dbReference>
<evidence type="ECO:0000256" key="2">
    <source>
        <dbReference type="ARBA" id="ARBA00004370"/>
    </source>
</evidence>
<evidence type="ECO:0000256" key="1">
    <source>
        <dbReference type="ARBA" id="ARBA00001917"/>
    </source>
</evidence>
<dbReference type="InterPro" id="IPR005719">
    <property type="entry name" value="Dihydroorotate_DH_2"/>
</dbReference>
<keyword evidence="8" id="KW-0288">FMN</keyword>
<dbReference type="InterPro" id="IPR050074">
    <property type="entry name" value="DHO_dehydrogenase"/>
</dbReference>
<feature type="domain" description="Dihydroorotate dehydrogenase catalytic" evidence="14">
    <location>
        <begin position="453"/>
        <end position="500"/>
    </location>
</feature>
<evidence type="ECO:0000256" key="4">
    <source>
        <dbReference type="ARBA" id="ARBA00005359"/>
    </source>
</evidence>
<name>A0A8H3FS56_9LECA</name>
<dbReference type="GO" id="GO:0006207">
    <property type="term" value="P:'de novo' pyrimidine nucleobase biosynthetic process"/>
    <property type="evidence" value="ECO:0007669"/>
    <property type="project" value="InterPro"/>
</dbReference>
<proteinExistence type="inferred from homology"/>
<dbReference type="PROSITE" id="PS00911">
    <property type="entry name" value="DHODEHASE_1"/>
    <property type="match status" value="1"/>
</dbReference>
<evidence type="ECO:0000256" key="11">
    <source>
        <dbReference type="ARBA" id="ARBA00031623"/>
    </source>
</evidence>
<evidence type="ECO:0000256" key="10">
    <source>
        <dbReference type="ARBA" id="ARBA00023136"/>
    </source>
</evidence>
<evidence type="ECO:0000256" key="9">
    <source>
        <dbReference type="ARBA" id="ARBA00023002"/>
    </source>
</evidence>
<evidence type="ECO:0000259" key="14">
    <source>
        <dbReference type="Pfam" id="PF01180"/>
    </source>
</evidence>
<dbReference type="AlphaFoldDB" id="A0A8H3FS56"/>
<comment type="caution">
    <text evidence="15">The sequence shown here is derived from an EMBL/GenBank/DDBJ whole genome shotgun (WGS) entry which is preliminary data.</text>
</comment>
<evidence type="ECO:0000256" key="3">
    <source>
        <dbReference type="ARBA" id="ARBA00005161"/>
    </source>
</evidence>
<dbReference type="InterPro" id="IPR001295">
    <property type="entry name" value="Dihydroorotate_DH_CS"/>
</dbReference>
<evidence type="ECO:0000256" key="6">
    <source>
        <dbReference type="ARBA" id="ARBA00017599"/>
    </source>
</evidence>
<evidence type="ECO:0000256" key="5">
    <source>
        <dbReference type="ARBA" id="ARBA00012791"/>
    </source>
</evidence>
<comment type="subcellular location">
    <subcellularLocation>
        <location evidence="2">Membrane</location>
    </subcellularLocation>
</comment>
<feature type="domain" description="Dihydroorotate dehydrogenase catalytic" evidence="14">
    <location>
        <begin position="129"/>
        <end position="408"/>
    </location>
</feature>
<dbReference type="Gene3D" id="3.20.20.70">
    <property type="entry name" value="Aldolase class I"/>
    <property type="match status" value="2"/>
</dbReference>
<dbReference type="EMBL" id="CAJPDQ010000031">
    <property type="protein sequence ID" value="CAF9928995.1"/>
    <property type="molecule type" value="Genomic_DNA"/>
</dbReference>
<dbReference type="OrthoDB" id="14784at2759"/>
<sequence>MRSSLQLLGGGGLRRPMISRSALASSLHKNTYPAVRVRRSYAVFGPRRSKLSSRIVAGASVFVFGAVAGYLYVTDTRASVHHWLAIPLIRVLYPDAEDAHEAGTQALQRLWNWRLHPRERGGVDGDGKLHVEVFGHTLDNPLGISAGLDKHGDIPDSLFALGPAIVEIGGITPRPQKGNPKPRVFRLPSQEGIINRYGLNSDGAEAVAAKLQERVRQYAHNHGYGFSEDYEDVVLNGADVPPGSLQYGKLLAVQVAKQETTPDNDIDAIRDDYVFGTKTLAKYADIIVVNVSCPNAPGYRELQRVEPLTKILSGVVKAAKEVDRQTQPAVMVKVSPDEDTEEQVSSICQAVYASGVDGVIVGNTTKRKTDPVAHSRPTVTEMQTFQEAGGYSGPQLFERTVKLVGKYRRILDREGHTNNNQKNAPQPLFQLPERHSTSSSSSTILSPLPQQKVIFCTGGIRSGEEALEVLNAGASVAQIYTAMVYGGVGQITKMKREIRDSIEGKSKER</sequence>
<dbReference type="GO" id="GO:0044205">
    <property type="term" value="P:'de novo' UMP biosynthetic process"/>
    <property type="evidence" value="ECO:0007669"/>
    <property type="project" value="UniProtKB-UniPathway"/>
</dbReference>